<dbReference type="RefSeq" id="WP_163248638.1">
    <property type="nucleotide sequence ID" value="NZ_SXDP01000002.1"/>
</dbReference>
<protein>
    <submittedName>
        <fullName evidence="1">DUF2922 domain-containing protein</fullName>
    </submittedName>
</protein>
<dbReference type="AlphaFoldDB" id="A0A6M0R9F3"/>
<organism evidence="1 2">
    <name type="scientific">Clostridium niameyense</name>
    <dbReference type="NCBI Taxonomy" id="1622073"/>
    <lineage>
        <taxon>Bacteria</taxon>
        <taxon>Bacillati</taxon>
        <taxon>Bacillota</taxon>
        <taxon>Clostridia</taxon>
        <taxon>Eubacteriales</taxon>
        <taxon>Clostridiaceae</taxon>
        <taxon>Clostridium</taxon>
    </lineage>
</organism>
<dbReference type="InterPro" id="IPR021321">
    <property type="entry name" value="DUF2922"/>
</dbReference>
<comment type="caution">
    <text evidence="1">The sequence shown here is derived from an EMBL/GenBank/DDBJ whole genome shotgun (WGS) entry which is preliminary data.</text>
</comment>
<reference evidence="1 2" key="1">
    <citation type="submission" date="2019-04" db="EMBL/GenBank/DDBJ databases">
        <title>Genome sequencing of Clostridium botulinum Groups I-IV and Clostridium butyricum.</title>
        <authorList>
            <person name="Brunt J."/>
            <person name="Van Vliet A.H.M."/>
            <person name="Stringer S.C."/>
            <person name="Carter A.T."/>
            <person name="Peck M.W."/>
        </authorList>
    </citation>
    <scope>NUCLEOTIDE SEQUENCE [LARGE SCALE GENOMIC DNA]</scope>
    <source>
        <strain evidence="1 2">IFR 18/094</strain>
    </source>
</reference>
<keyword evidence="2" id="KW-1185">Reference proteome</keyword>
<dbReference type="Proteomes" id="UP000473885">
    <property type="component" value="Unassembled WGS sequence"/>
</dbReference>
<dbReference type="Pfam" id="PF11148">
    <property type="entry name" value="DUF2922"/>
    <property type="match status" value="1"/>
</dbReference>
<sequence length="72" mass="8268">MSKMLVMKFLNEEGKKSSITINNIKDNIDAKKVSEVMDTIINKNIFFSKGGDLKIKDFAFIIDKEEKKINVK</sequence>
<name>A0A6M0R9F3_9CLOT</name>
<proteinExistence type="predicted"/>
<evidence type="ECO:0000313" key="2">
    <source>
        <dbReference type="Proteomes" id="UP000473885"/>
    </source>
</evidence>
<accession>A0A6M0R9F3</accession>
<gene>
    <name evidence="1" type="ORF">FDF74_04160</name>
</gene>
<evidence type="ECO:0000313" key="1">
    <source>
        <dbReference type="EMBL" id="NEZ46407.1"/>
    </source>
</evidence>
<dbReference type="EMBL" id="SXDP01000002">
    <property type="protein sequence ID" value="NEZ46407.1"/>
    <property type="molecule type" value="Genomic_DNA"/>
</dbReference>